<organism evidence="1 2">
    <name type="scientific">Zostera marina</name>
    <name type="common">Eelgrass</name>
    <dbReference type="NCBI Taxonomy" id="29655"/>
    <lineage>
        <taxon>Eukaryota</taxon>
        <taxon>Viridiplantae</taxon>
        <taxon>Streptophyta</taxon>
        <taxon>Embryophyta</taxon>
        <taxon>Tracheophyta</taxon>
        <taxon>Spermatophyta</taxon>
        <taxon>Magnoliopsida</taxon>
        <taxon>Liliopsida</taxon>
        <taxon>Zosteraceae</taxon>
        <taxon>Zostera</taxon>
    </lineage>
</organism>
<dbReference type="OMA" id="VLCHIGL"/>
<dbReference type="SUPFAM" id="SSF56752">
    <property type="entry name" value="D-aminoacid aminotransferase-like PLP-dependent enzymes"/>
    <property type="match status" value="1"/>
</dbReference>
<dbReference type="InterPro" id="IPR043132">
    <property type="entry name" value="BCAT-like_C"/>
</dbReference>
<accession>A0A0K9NJS2</accession>
<dbReference type="InterPro" id="IPR036038">
    <property type="entry name" value="Aminotransferase-like"/>
</dbReference>
<dbReference type="InterPro" id="IPR001544">
    <property type="entry name" value="Aminotrans_IV"/>
</dbReference>
<keyword evidence="1" id="KW-0808">Transferase</keyword>
<dbReference type="Gene3D" id="3.20.10.10">
    <property type="entry name" value="D-amino Acid Aminotransferase, subunit A, domain 2"/>
    <property type="match status" value="1"/>
</dbReference>
<dbReference type="PANTHER" id="PTHR47703">
    <property type="entry name" value="D-AMINOACID AMINOTRANSFERASE-LIKE PLP-DEPENDENT ENZYMES SUPERFAMILY PROTEIN"/>
    <property type="match status" value="1"/>
</dbReference>
<dbReference type="Pfam" id="PF01063">
    <property type="entry name" value="Aminotran_4"/>
    <property type="match status" value="1"/>
</dbReference>
<dbReference type="AlphaFoldDB" id="A0A0K9NJS2"/>
<keyword evidence="1" id="KW-0032">Aminotransferase</keyword>
<comment type="caution">
    <text evidence="1">The sequence shown here is derived from an EMBL/GenBank/DDBJ whole genome shotgun (WGS) entry which is preliminary data.</text>
</comment>
<dbReference type="GO" id="GO:0008483">
    <property type="term" value="F:transaminase activity"/>
    <property type="evidence" value="ECO:0007669"/>
    <property type="project" value="UniProtKB-KW"/>
</dbReference>
<reference evidence="2" key="1">
    <citation type="journal article" date="2016" name="Nature">
        <title>The genome of the seagrass Zostera marina reveals angiosperm adaptation to the sea.</title>
        <authorList>
            <person name="Olsen J.L."/>
            <person name="Rouze P."/>
            <person name="Verhelst B."/>
            <person name="Lin Y.-C."/>
            <person name="Bayer T."/>
            <person name="Collen J."/>
            <person name="Dattolo E."/>
            <person name="De Paoli E."/>
            <person name="Dittami S."/>
            <person name="Maumus F."/>
            <person name="Michel G."/>
            <person name="Kersting A."/>
            <person name="Lauritano C."/>
            <person name="Lohaus R."/>
            <person name="Toepel M."/>
            <person name="Tonon T."/>
            <person name="Vanneste K."/>
            <person name="Amirebrahimi M."/>
            <person name="Brakel J."/>
            <person name="Bostroem C."/>
            <person name="Chovatia M."/>
            <person name="Grimwood J."/>
            <person name="Jenkins J.W."/>
            <person name="Jueterbock A."/>
            <person name="Mraz A."/>
            <person name="Stam W.T."/>
            <person name="Tice H."/>
            <person name="Bornberg-Bauer E."/>
            <person name="Green P.J."/>
            <person name="Pearson G.A."/>
            <person name="Procaccini G."/>
            <person name="Duarte C.M."/>
            <person name="Schmutz J."/>
            <person name="Reusch T.B.H."/>
            <person name="Van de Peer Y."/>
        </authorList>
    </citation>
    <scope>NUCLEOTIDE SEQUENCE [LARGE SCALE GENOMIC DNA]</scope>
    <source>
        <strain evidence="2">cv. Finnish</strain>
    </source>
</reference>
<gene>
    <name evidence="1" type="ORF">ZOSMA_8G00070</name>
</gene>
<dbReference type="Proteomes" id="UP000036987">
    <property type="component" value="Unassembled WGS sequence"/>
</dbReference>
<dbReference type="EMBL" id="LFYR01002110">
    <property type="protein sequence ID" value="KMZ56868.1"/>
    <property type="molecule type" value="Genomic_DNA"/>
</dbReference>
<keyword evidence="2" id="KW-1185">Reference proteome</keyword>
<evidence type="ECO:0000313" key="2">
    <source>
        <dbReference type="Proteomes" id="UP000036987"/>
    </source>
</evidence>
<dbReference type="PANTHER" id="PTHR47703:SF2">
    <property type="entry name" value="D-AMINOACID AMINOTRANSFERASE-LIKE PLP-DEPENDENT ENZYMES SUPERFAMILY PROTEIN"/>
    <property type="match status" value="1"/>
</dbReference>
<sequence>MSVTGTDFLAVNGVSVTLSTDAVPKLSVFLESTSGAYTTTRTHSNASILLFWDRHIRRLSQSVRILADRNPSSFSNKMTYDSIIPVVQRSLEVGLGLTVGKRKCEEEEVMVTTLIDCVGDAYVHMGLYVPIMFGDGARIAVSGKGRELAEAKYSEWTKIRKYMDKFRPPLATELLLSNDGDQILEGSVSNFFVVCRKPSGDPQRRNIFEVQTAPVSDGVLPGIVRQLVIEICSVKGIPLREVAPKWSENENWREAFITNSLRLVQHVEMIQVPRSFGELKKESWKNVSWVEKWFGVAGAITTEIQKAILVKASDNGYSTSGFI</sequence>
<dbReference type="OrthoDB" id="59470at2759"/>
<name>A0A0K9NJS2_ZOSMR</name>
<protein>
    <submittedName>
        <fullName evidence="1">D-aminoacid aminotransferase-like PLP-dependent enzyme-like protein</fullName>
    </submittedName>
</protein>
<proteinExistence type="predicted"/>
<evidence type="ECO:0000313" key="1">
    <source>
        <dbReference type="EMBL" id="KMZ56868.1"/>
    </source>
</evidence>